<gene>
    <name evidence="1" type="ORF">T459_30392</name>
</gene>
<accession>A0A2G2Y888</accession>
<dbReference type="EMBL" id="AYRZ02000012">
    <property type="protein sequence ID" value="PHT65967.1"/>
    <property type="molecule type" value="Genomic_DNA"/>
</dbReference>
<dbReference type="GO" id="GO:0042626">
    <property type="term" value="F:ATPase-coupled transmembrane transporter activity"/>
    <property type="evidence" value="ECO:0000318"/>
    <property type="project" value="GO_Central"/>
</dbReference>
<evidence type="ECO:0000313" key="2">
    <source>
        <dbReference type="Proteomes" id="UP000222542"/>
    </source>
</evidence>
<protein>
    <submittedName>
        <fullName evidence="1">Uncharacterized protein</fullName>
    </submittedName>
</protein>
<reference evidence="1 2" key="2">
    <citation type="journal article" date="2017" name="Genome Biol.">
        <title>New reference genome sequences of hot pepper reveal the massive evolution of plant disease-resistance genes by retroduplication.</title>
        <authorList>
            <person name="Kim S."/>
            <person name="Park J."/>
            <person name="Yeom S.I."/>
            <person name="Kim Y.M."/>
            <person name="Seo E."/>
            <person name="Kim K.T."/>
            <person name="Kim M.S."/>
            <person name="Lee J.M."/>
            <person name="Cheong K."/>
            <person name="Shin H.S."/>
            <person name="Kim S.B."/>
            <person name="Han K."/>
            <person name="Lee J."/>
            <person name="Park M."/>
            <person name="Lee H.A."/>
            <person name="Lee H.Y."/>
            <person name="Lee Y."/>
            <person name="Oh S."/>
            <person name="Lee J.H."/>
            <person name="Choi E."/>
            <person name="Choi E."/>
            <person name="Lee S.E."/>
            <person name="Jeon J."/>
            <person name="Kim H."/>
            <person name="Choi G."/>
            <person name="Song H."/>
            <person name="Lee J."/>
            <person name="Lee S.C."/>
            <person name="Kwon J.K."/>
            <person name="Lee H.Y."/>
            <person name="Koo N."/>
            <person name="Hong Y."/>
            <person name="Kim R.W."/>
            <person name="Kang W.H."/>
            <person name="Huh J.H."/>
            <person name="Kang B.C."/>
            <person name="Yang T.J."/>
            <person name="Lee Y.H."/>
            <person name="Bennetzen J.L."/>
            <person name="Choi D."/>
        </authorList>
    </citation>
    <scope>NUCLEOTIDE SEQUENCE [LARGE SCALE GENOMIC DNA]</scope>
    <source>
        <strain evidence="2">cv. CM334</strain>
    </source>
</reference>
<dbReference type="Proteomes" id="UP000222542">
    <property type="component" value="Unassembled WGS sequence"/>
</dbReference>
<reference evidence="1 2" key="1">
    <citation type="journal article" date="2014" name="Nat. Genet.">
        <title>Genome sequence of the hot pepper provides insights into the evolution of pungency in Capsicum species.</title>
        <authorList>
            <person name="Kim S."/>
            <person name="Park M."/>
            <person name="Yeom S.I."/>
            <person name="Kim Y.M."/>
            <person name="Lee J.M."/>
            <person name="Lee H.A."/>
            <person name="Seo E."/>
            <person name="Choi J."/>
            <person name="Cheong K."/>
            <person name="Kim K.T."/>
            <person name="Jung K."/>
            <person name="Lee G.W."/>
            <person name="Oh S.K."/>
            <person name="Bae C."/>
            <person name="Kim S.B."/>
            <person name="Lee H.Y."/>
            <person name="Kim S.Y."/>
            <person name="Kim M.S."/>
            <person name="Kang B.C."/>
            <person name="Jo Y.D."/>
            <person name="Yang H.B."/>
            <person name="Jeong H.J."/>
            <person name="Kang W.H."/>
            <person name="Kwon J.K."/>
            <person name="Shin C."/>
            <person name="Lim J.Y."/>
            <person name="Park J.H."/>
            <person name="Huh J.H."/>
            <person name="Kim J.S."/>
            <person name="Kim B.D."/>
            <person name="Cohen O."/>
            <person name="Paran I."/>
            <person name="Suh M.C."/>
            <person name="Lee S.B."/>
            <person name="Kim Y.K."/>
            <person name="Shin Y."/>
            <person name="Noh S.J."/>
            <person name="Park J."/>
            <person name="Seo Y.S."/>
            <person name="Kwon S.Y."/>
            <person name="Kim H.A."/>
            <person name="Park J.M."/>
            <person name="Kim H.J."/>
            <person name="Choi S.B."/>
            <person name="Bosland P.W."/>
            <person name="Reeves G."/>
            <person name="Jo S.H."/>
            <person name="Lee B.W."/>
            <person name="Cho H.T."/>
            <person name="Choi H.S."/>
            <person name="Lee M.S."/>
            <person name="Yu Y."/>
            <person name="Do Choi Y."/>
            <person name="Park B.S."/>
            <person name="van Deynze A."/>
            <person name="Ashrafi H."/>
            <person name="Hill T."/>
            <person name="Kim W.T."/>
            <person name="Pai H.S."/>
            <person name="Ahn H.K."/>
            <person name="Yeam I."/>
            <person name="Giovannoni J.J."/>
            <person name="Rose J.K."/>
            <person name="Sorensen I."/>
            <person name="Lee S.J."/>
            <person name="Kim R.W."/>
            <person name="Choi I.Y."/>
            <person name="Choi B.S."/>
            <person name="Lim J.S."/>
            <person name="Lee Y.H."/>
            <person name="Choi D."/>
        </authorList>
    </citation>
    <scope>NUCLEOTIDE SEQUENCE [LARGE SCALE GENOMIC DNA]</scope>
    <source>
        <strain evidence="2">cv. CM334</strain>
    </source>
</reference>
<dbReference type="AlphaFoldDB" id="A0A2G2Y888"/>
<dbReference type="Gramene" id="PHT65967">
    <property type="protein sequence ID" value="PHT65967"/>
    <property type="gene ID" value="T459_30392"/>
</dbReference>
<dbReference type="GO" id="GO:0055085">
    <property type="term" value="P:transmembrane transport"/>
    <property type="evidence" value="ECO:0000318"/>
    <property type="project" value="GO_Central"/>
</dbReference>
<organism evidence="1 2">
    <name type="scientific">Capsicum annuum</name>
    <name type="common">Capsicum pepper</name>
    <dbReference type="NCBI Taxonomy" id="4072"/>
    <lineage>
        <taxon>Eukaryota</taxon>
        <taxon>Viridiplantae</taxon>
        <taxon>Streptophyta</taxon>
        <taxon>Embryophyta</taxon>
        <taxon>Tracheophyta</taxon>
        <taxon>Spermatophyta</taxon>
        <taxon>Magnoliopsida</taxon>
        <taxon>eudicotyledons</taxon>
        <taxon>Gunneridae</taxon>
        <taxon>Pentapetalae</taxon>
        <taxon>asterids</taxon>
        <taxon>lamiids</taxon>
        <taxon>Solanales</taxon>
        <taxon>Solanaceae</taxon>
        <taxon>Solanoideae</taxon>
        <taxon>Capsiceae</taxon>
        <taxon>Capsicum</taxon>
    </lineage>
</organism>
<dbReference type="GO" id="GO:0016020">
    <property type="term" value="C:membrane"/>
    <property type="evidence" value="ECO:0000318"/>
    <property type="project" value="GO_Central"/>
</dbReference>
<sequence length="307" mass="34902">MRHPIFHASGSVEGHWIRIPPPHTTSFDASDTYDRKEDESLFALSGIVSFQERGRGYELDTAARHGFANCIPIGPALEIHDTTEHLRQDEIEDLSLSPPTGSNGFGHNIEFMSQAYLRNRSSKIDIEVEDDTSIANKDQPLPIFLKKVKISQASPNNLVKAVVSKVGLMTQVDVLFPQLTIEEAFIFVVFLRLPSKMSRRQKYERAEVIIKELGQESFQLTLYQVTGAGEHFTKYALTANEIFEIQSEQHWIKDRNSRDDLFQDQMIHLFICLGGLIRIGQIRWKEPIKERSDALSDAVHDVELPIS</sequence>
<name>A0A2G2Y888_CAPAN</name>
<comment type="caution">
    <text evidence="1">The sequence shown here is derived from an EMBL/GenBank/DDBJ whole genome shotgun (WGS) entry which is preliminary data.</text>
</comment>
<evidence type="ECO:0000313" key="1">
    <source>
        <dbReference type="EMBL" id="PHT65967.1"/>
    </source>
</evidence>
<keyword evidence="2" id="KW-1185">Reference proteome</keyword>
<proteinExistence type="predicted"/>